<evidence type="ECO:0000256" key="1">
    <source>
        <dbReference type="ARBA" id="ARBA00007569"/>
    </source>
</evidence>
<dbReference type="Gene3D" id="3.30.460.80">
    <property type="entry name" value="NADH:ubiquinone oxidoreductase, 30kDa subunit"/>
    <property type="match status" value="1"/>
</dbReference>
<evidence type="ECO:0000313" key="6">
    <source>
        <dbReference type="Proteomes" id="UP000319852"/>
    </source>
</evidence>
<dbReference type="Pfam" id="PF00329">
    <property type="entry name" value="Complex1_30kDa"/>
    <property type="match status" value="1"/>
</dbReference>
<dbReference type="AlphaFoldDB" id="A0A517MV22"/>
<accession>A0A517MV22</accession>
<dbReference type="NCBIfam" id="TIGR01961">
    <property type="entry name" value="NuoC_fam"/>
    <property type="match status" value="1"/>
</dbReference>
<dbReference type="Proteomes" id="UP000319852">
    <property type="component" value="Chromosome"/>
</dbReference>
<dbReference type="GO" id="GO:0048038">
    <property type="term" value="F:quinone binding"/>
    <property type="evidence" value="ECO:0007669"/>
    <property type="project" value="UniProtKB-KW"/>
</dbReference>
<dbReference type="KEGG" id="amob:HG15A2_20010"/>
<dbReference type="PANTHER" id="PTHR10884:SF14">
    <property type="entry name" value="NADH DEHYDROGENASE [UBIQUINONE] IRON-SULFUR PROTEIN 3, MITOCHONDRIAL"/>
    <property type="match status" value="1"/>
</dbReference>
<dbReference type="OrthoDB" id="9803286at2"/>
<comment type="catalytic activity">
    <reaction evidence="3">
        <text>a quinone + NADH + 5 H(+)(in) = a quinol + NAD(+) + 4 H(+)(out)</text>
        <dbReference type="Rhea" id="RHEA:57888"/>
        <dbReference type="ChEBI" id="CHEBI:15378"/>
        <dbReference type="ChEBI" id="CHEBI:24646"/>
        <dbReference type="ChEBI" id="CHEBI:57540"/>
        <dbReference type="ChEBI" id="CHEBI:57945"/>
        <dbReference type="ChEBI" id="CHEBI:132124"/>
    </reaction>
</comment>
<sequence>MSGQAFVDQLKQKFGDHITGSNFENVDPWIEVSPDGLLDVCQHLRDEPSLAFDYLNSVTAVDYLHTDEKKAAKADWEPHTEVVYHLFSMQHKHSLVLKVMLPRWKDDTPGEIPELPSVAGLWSTADWHEREAYDLCGVHFTDHPNLRRILCPEDWVGHPLRKDYEMPLEYHGIRGR</sequence>
<dbReference type="GO" id="GO:0008137">
    <property type="term" value="F:NADH dehydrogenase (ubiquinone) activity"/>
    <property type="evidence" value="ECO:0007669"/>
    <property type="project" value="InterPro"/>
</dbReference>
<reference evidence="5 6" key="1">
    <citation type="submission" date="2019-02" db="EMBL/GenBank/DDBJ databases">
        <title>Deep-cultivation of Planctomycetes and their phenomic and genomic characterization uncovers novel biology.</title>
        <authorList>
            <person name="Wiegand S."/>
            <person name="Jogler M."/>
            <person name="Boedeker C."/>
            <person name="Pinto D."/>
            <person name="Vollmers J."/>
            <person name="Rivas-Marin E."/>
            <person name="Kohn T."/>
            <person name="Peeters S.H."/>
            <person name="Heuer A."/>
            <person name="Rast P."/>
            <person name="Oberbeckmann S."/>
            <person name="Bunk B."/>
            <person name="Jeske O."/>
            <person name="Meyerdierks A."/>
            <person name="Storesund J.E."/>
            <person name="Kallscheuer N."/>
            <person name="Luecker S."/>
            <person name="Lage O.M."/>
            <person name="Pohl T."/>
            <person name="Merkel B.J."/>
            <person name="Hornburger P."/>
            <person name="Mueller R.-W."/>
            <person name="Bruemmer F."/>
            <person name="Labrenz M."/>
            <person name="Spormann A.M."/>
            <person name="Op den Camp H."/>
            <person name="Overmann J."/>
            <person name="Amann R."/>
            <person name="Jetten M.S.M."/>
            <person name="Mascher T."/>
            <person name="Medema M.H."/>
            <person name="Devos D.P."/>
            <person name="Kaster A.-K."/>
            <person name="Ovreas L."/>
            <person name="Rohde M."/>
            <person name="Galperin M.Y."/>
            <person name="Jogler C."/>
        </authorList>
    </citation>
    <scope>NUCLEOTIDE SEQUENCE [LARGE SCALE GENOMIC DNA]</scope>
    <source>
        <strain evidence="5 6">HG15A2</strain>
    </source>
</reference>
<comment type="similarity">
    <text evidence="1 3">Belongs to the complex I 30 kDa subunit family.</text>
</comment>
<protein>
    <recommendedName>
        <fullName evidence="3">NADH-quinone oxidoreductase subunit C</fullName>
        <ecNumber evidence="3">7.1.1.-</ecNumber>
    </recommendedName>
    <alternativeName>
        <fullName evidence="3">NADH dehydrogenase I subunit C</fullName>
    </alternativeName>
    <alternativeName>
        <fullName evidence="3">NDH-1 subunit C</fullName>
    </alternativeName>
</protein>
<feature type="domain" description="NADH:ubiquinone oxidoreductase 30kDa subunit" evidence="4">
    <location>
        <begin position="30"/>
        <end position="166"/>
    </location>
</feature>
<evidence type="ECO:0000259" key="4">
    <source>
        <dbReference type="Pfam" id="PF00329"/>
    </source>
</evidence>
<keyword evidence="5" id="KW-0560">Oxidoreductase</keyword>
<keyword evidence="3" id="KW-0874">Quinone</keyword>
<organism evidence="5 6">
    <name type="scientific">Adhaeretor mobilis</name>
    <dbReference type="NCBI Taxonomy" id="1930276"/>
    <lineage>
        <taxon>Bacteria</taxon>
        <taxon>Pseudomonadati</taxon>
        <taxon>Planctomycetota</taxon>
        <taxon>Planctomycetia</taxon>
        <taxon>Pirellulales</taxon>
        <taxon>Lacipirellulaceae</taxon>
        <taxon>Adhaeretor</taxon>
    </lineage>
</organism>
<evidence type="ECO:0000256" key="3">
    <source>
        <dbReference type="HAMAP-Rule" id="MF_01357"/>
    </source>
</evidence>
<proteinExistence type="inferred from homology"/>
<dbReference type="SUPFAM" id="SSF143243">
    <property type="entry name" value="Nqo5-like"/>
    <property type="match status" value="1"/>
</dbReference>
<gene>
    <name evidence="5" type="primary">ndhJ</name>
    <name evidence="3" type="synonym">nuoC</name>
    <name evidence="5" type="ORF">HG15A2_20010</name>
</gene>
<name>A0A517MV22_9BACT</name>
<keyword evidence="3" id="KW-0472">Membrane</keyword>
<comment type="function">
    <text evidence="3">NDH-1 shuttles electrons from NADH, via FMN and iron-sulfur (Fe-S) centers, to quinones in the respiratory chain. The immediate electron acceptor for the enzyme in this species is believed to be ubiquinone. Couples the redox reaction to proton translocation (for every two electrons transferred, four hydrogen ions are translocated across the cytoplasmic membrane), and thus conserves the redox energy in a proton gradient.</text>
</comment>
<keyword evidence="6" id="KW-1185">Reference proteome</keyword>
<keyword evidence="3" id="KW-0830">Ubiquinone</keyword>
<dbReference type="PANTHER" id="PTHR10884">
    <property type="entry name" value="NADH DEHYDROGENASE UBIQUINONE IRON-SULFUR PROTEIN 3"/>
    <property type="match status" value="1"/>
</dbReference>
<dbReference type="HAMAP" id="MF_01357">
    <property type="entry name" value="NDH1_NuoC"/>
    <property type="match status" value="1"/>
</dbReference>
<keyword evidence="2 3" id="KW-0813">Transport</keyword>
<dbReference type="InterPro" id="IPR001268">
    <property type="entry name" value="NADH_UbQ_OxRdtase_30kDa_su"/>
</dbReference>
<dbReference type="EC" id="7.1.1.-" evidence="3"/>
<dbReference type="EMBL" id="CP036263">
    <property type="protein sequence ID" value="QDS98719.1"/>
    <property type="molecule type" value="Genomic_DNA"/>
</dbReference>
<dbReference type="InterPro" id="IPR010218">
    <property type="entry name" value="NADH_DH_suC"/>
</dbReference>
<keyword evidence="3" id="KW-0520">NAD</keyword>
<comment type="subcellular location">
    <subcellularLocation>
        <location evidence="3">Cell membrane</location>
        <topology evidence="3">Peripheral membrane protein</topology>
        <orientation evidence="3">Cytoplasmic side</orientation>
    </subcellularLocation>
</comment>
<keyword evidence="3" id="KW-1003">Cell membrane</keyword>
<dbReference type="RefSeq" id="WP_145059947.1">
    <property type="nucleotide sequence ID" value="NZ_CP036263.1"/>
</dbReference>
<dbReference type="GO" id="GO:0005886">
    <property type="term" value="C:plasma membrane"/>
    <property type="evidence" value="ECO:0007669"/>
    <property type="project" value="UniProtKB-SubCell"/>
</dbReference>
<keyword evidence="3" id="KW-1278">Translocase</keyword>
<dbReference type="GO" id="GO:0050136">
    <property type="term" value="F:NADH dehydrogenase (quinone) (non-electrogenic) activity"/>
    <property type="evidence" value="ECO:0007669"/>
    <property type="project" value="UniProtKB-UniRule"/>
</dbReference>
<comment type="subunit">
    <text evidence="3">NDH-1 is composed of 14 different subunits. Subunits NuoB, C, D, E, F, and G constitute the peripheral sector of the complex.</text>
</comment>
<evidence type="ECO:0000313" key="5">
    <source>
        <dbReference type="EMBL" id="QDS98719.1"/>
    </source>
</evidence>
<evidence type="ECO:0000256" key="2">
    <source>
        <dbReference type="ARBA" id="ARBA00022448"/>
    </source>
</evidence>
<dbReference type="InterPro" id="IPR037232">
    <property type="entry name" value="NADH_quin_OxRdtase_su_C/D-like"/>
</dbReference>